<protein>
    <submittedName>
        <fullName evidence="2">Unannotated protein</fullName>
    </submittedName>
</protein>
<dbReference type="EMBL" id="CAEZYS010000037">
    <property type="protein sequence ID" value="CAB4732951.1"/>
    <property type="molecule type" value="Genomic_DNA"/>
</dbReference>
<reference evidence="2" key="1">
    <citation type="submission" date="2020-05" db="EMBL/GenBank/DDBJ databases">
        <authorList>
            <person name="Chiriac C."/>
            <person name="Salcher M."/>
            <person name="Ghai R."/>
            <person name="Kavagutti S V."/>
        </authorList>
    </citation>
    <scope>NUCLEOTIDE SEQUENCE</scope>
</reference>
<feature type="region of interest" description="Disordered" evidence="1">
    <location>
        <begin position="38"/>
        <end position="78"/>
    </location>
</feature>
<accession>A0A6J6SDE2</accession>
<evidence type="ECO:0000313" key="2">
    <source>
        <dbReference type="EMBL" id="CAB4732951.1"/>
    </source>
</evidence>
<dbReference type="AlphaFoldDB" id="A0A6J6SDE2"/>
<proteinExistence type="predicted"/>
<gene>
    <name evidence="2" type="ORF">UFOPK2782_00435</name>
</gene>
<organism evidence="2">
    <name type="scientific">freshwater metagenome</name>
    <dbReference type="NCBI Taxonomy" id="449393"/>
    <lineage>
        <taxon>unclassified sequences</taxon>
        <taxon>metagenomes</taxon>
        <taxon>ecological metagenomes</taxon>
    </lineage>
</organism>
<name>A0A6J6SDE2_9ZZZZ</name>
<evidence type="ECO:0000256" key="1">
    <source>
        <dbReference type="SAM" id="MobiDB-lite"/>
    </source>
</evidence>
<sequence length="233" mass="25293">MAKDKEPELTPSENIPWFKKKKIIIPLILLVVVIGASSSGSSKDSSKSEEATTSTTSEEAAEPVAEEPVKEEPAGGEYGNYPAAQAKFIKVIEVAKDKIDAAETDLQESVALRTRDKDLCAILGNYKATNWTGIIDNVGANGEGKAYVEIKLADNVKVKTWNNSFSDLNDGTLIPETSKFFNSLVALKKGDLVTFSATFLRGDNFCLKKANLTQTFYAIDPGFIVRFTNVSKG</sequence>